<evidence type="ECO:0000256" key="2">
    <source>
        <dbReference type="ARBA" id="ARBA00022801"/>
    </source>
</evidence>
<dbReference type="EMBL" id="AMBO01000222">
    <property type="protein sequence ID" value="EKD04513.1"/>
    <property type="molecule type" value="Genomic_DNA"/>
</dbReference>
<dbReference type="GO" id="GO:0006303">
    <property type="term" value="P:double-strand break repair via nonhomologous end joining"/>
    <property type="evidence" value="ECO:0007669"/>
    <property type="project" value="TreeGrafter"/>
</dbReference>
<dbReference type="Gene3D" id="3.60.15.10">
    <property type="entry name" value="Ribonuclease Z/Hydroxyacylglutathione hydrolase-like"/>
    <property type="match status" value="1"/>
</dbReference>
<evidence type="ECO:0000256" key="1">
    <source>
        <dbReference type="ARBA" id="ARBA00022722"/>
    </source>
</evidence>
<dbReference type="HOGENOM" id="CLU_577705_0_0_1"/>
<evidence type="ECO:0000256" key="3">
    <source>
        <dbReference type="ARBA" id="ARBA00022839"/>
    </source>
</evidence>
<dbReference type="InParanoid" id="K1W6G6"/>
<dbReference type="Proteomes" id="UP000006757">
    <property type="component" value="Unassembled WGS sequence"/>
</dbReference>
<dbReference type="GO" id="GO:0035312">
    <property type="term" value="F:5'-3' DNA exonuclease activity"/>
    <property type="evidence" value="ECO:0007669"/>
    <property type="project" value="TreeGrafter"/>
</dbReference>
<dbReference type="GO" id="GO:0003684">
    <property type="term" value="F:damaged DNA binding"/>
    <property type="evidence" value="ECO:0007669"/>
    <property type="project" value="TreeGrafter"/>
</dbReference>
<proteinExistence type="predicted"/>
<dbReference type="AlphaFoldDB" id="K1W6G6"/>
<keyword evidence="6" id="KW-1185">Reference proteome</keyword>
<keyword evidence="2" id="KW-0378">Hydrolase</keyword>
<evidence type="ECO:0000313" key="5">
    <source>
        <dbReference type="EMBL" id="EKD04513.1"/>
    </source>
</evidence>
<reference evidence="5 6" key="1">
    <citation type="journal article" date="2012" name="Eukaryot. Cell">
        <title>Genome sequence of the Trichosporon asahii environmental strain CBS 8904.</title>
        <authorList>
            <person name="Yang R.Y."/>
            <person name="Li H.T."/>
            <person name="Zhu H."/>
            <person name="Zhou G.P."/>
            <person name="Wang M."/>
            <person name="Wang L."/>
        </authorList>
    </citation>
    <scope>NUCLEOTIDE SEQUENCE [LARGE SCALE GENOMIC DNA]</scope>
    <source>
        <strain evidence="5 6">CBS 8904</strain>
    </source>
</reference>
<dbReference type="SUPFAM" id="SSF56281">
    <property type="entry name" value="Metallo-hydrolase/oxidoreductase"/>
    <property type="match status" value="1"/>
</dbReference>
<dbReference type="OrthoDB" id="5561659at2759"/>
<dbReference type="InterPro" id="IPR036866">
    <property type="entry name" value="RibonucZ/Hydroxyglut_hydro"/>
</dbReference>
<dbReference type="PANTHER" id="PTHR23240">
    <property type="entry name" value="DNA CROSS-LINK REPAIR PROTEIN PSO2/SNM1-RELATED"/>
    <property type="match status" value="1"/>
</dbReference>
<organism evidence="5 6">
    <name type="scientific">Trichosporon asahii var. asahii (strain CBS 8904)</name>
    <name type="common">Yeast</name>
    <dbReference type="NCBI Taxonomy" id="1220162"/>
    <lineage>
        <taxon>Eukaryota</taxon>
        <taxon>Fungi</taxon>
        <taxon>Dikarya</taxon>
        <taxon>Basidiomycota</taxon>
        <taxon>Agaricomycotina</taxon>
        <taxon>Tremellomycetes</taxon>
        <taxon>Trichosporonales</taxon>
        <taxon>Trichosporonaceae</taxon>
        <taxon>Trichosporon</taxon>
    </lineage>
</organism>
<dbReference type="PANTHER" id="PTHR23240:SF8">
    <property type="entry name" value="PROTEIN ARTEMIS"/>
    <property type="match status" value="1"/>
</dbReference>
<dbReference type="STRING" id="1220162.K1W6G6"/>
<dbReference type="GO" id="GO:0000723">
    <property type="term" value="P:telomere maintenance"/>
    <property type="evidence" value="ECO:0007669"/>
    <property type="project" value="TreeGrafter"/>
</dbReference>
<name>K1W6G6_TRIAC</name>
<feature type="compositionally biased region" description="Polar residues" evidence="4">
    <location>
        <begin position="392"/>
        <end position="405"/>
    </location>
</feature>
<keyword evidence="3" id="KW-0269">Exonuclease</keyword>
<accession>K1W6G6</accession>
<gene>
    <name evidence="5" type="ORF">A1Q2_01164</name>
</gene>
<keyword evidence="1" id="KW-0540">Nuclease</keyword>
<evidence type="ECO:0000313" key="6">
    <source>
        <dbReference type="Proteomes" id="UP000006757"/>
    </source>
</evidence>
<dbReference type="GO" id="GO:0036297">
    <property type="term" value="P:interstrand cross-link repair"/>
    <property type="evidence" value="ECO:0007669"/>
    <property type="project" value="TreeGrafter"/>
</dbReference>
<protein>
    <recommendedName>
        <fullName evidence="7">DNA repair metallo-beta-lactamase domain-containing protein</fullName>
    </recommendedName>
</protein>
<feature type="region of interest" description="Disordered" evidence="4">
    <location>
        <begin position="380"/>
        <end position="473"/>
    </location>
</feature>
<evidence type="ECO:0000256" key="4">
    <source>
        <dbReference type="SAM" id="MobiDB-lite"/>
    </source>
</evidence>
<feature type="compositionally biased region" description="Basic and acidic residues" evidence="4">
    <location>
        <begin position="415"/>
        <end position="432"/>
    </location>
</feature>
<sequence length="473" mass="51789">MLLRHEETPNRRKLHEGNTELVKRKFAGLVERRQTNNITLPYGVPKEFDLGIHNGERCVVSITLLDANHCPGSAMFLITSKDKAVLHTGDVRADKVYMQQLMREPVLQEFLVPAYSPSPDPSPIRRLDRIYIDTSQSWVLLSLSLADHSQGRHPGHAPEGIVCSASPPLTAQEDSLREMIYCMAQYPPETVFFLNTWCWGWEEVIIAVAKAFKTRREVYQAVSTKLMEPVRTIKMGEWNLAGSDILAAAFRSTLQQASAGEIEWPTEILYSLHENFMGAVPDDAVLATQAETRAWFAASPKHGADWLMAMDLSVVDNADPPPFLGLNLNVNLNAGTNRNLGETNLHLNIGNPMSMLNALVGGPLLTNAAALFGGSTRVMPSGPASSAGLHASSRQPATSGSTSSVGRVPALTVKQEGEPMPKEVKMEIKVESEASTAKVLLPSKGPRKRRRPASKYAVDAGSLSKLIKREPAE</sequence>
<comment type="caution">
    <text evidence="5">The sequence shown here is derived from an EMBL/GenBank/DDBJ whole genome shotgun (WGS) entry which is preliminary data.</text>
</comment>
<evidence type="ECO:0008006" key="7">
    <source>
        <dbReference type="Google" id="ProtNLM"/>
    </source>
</evidence>
<dbReference type="eggNOG" id="KOG1361">
    <property type="taxonomic scope" value="Eukaryota"/>
</dbReference>